<evidence type="ECO:0000256" key="1">
    <source>
        <dbReference type="SAM" id="MobiDB-lite"/>
    </source>
</evidence>
<evidence type="ECO:0008006" key="4">
    <source>
        <dbReference type="Google" id="ProtNLM"/>
    </source>
</evidence>
<reference evidence="2" key="1">
    <citation type="submission" date="2023-04" db="EMBL/GenBank/DDBJ databases">
        <authorList>
            <consortium name="ELIXIR-Norway"/>
        </authorList>
    </citation>
    <scope>NUCLEOTIDE SEQUENCE [LARGE SCALE GENOMIC DNA]</scope>
</reference>
<feature type="compositionally biased region" description="Low complexity" evidence="1">
    <location>
        <begin position="151"/>
        <end position="162"/>
    </location>
</feature>
<organism evidence="2 3">
    <name type="scientific">Rangifer tarandus platyrhynchus</name>
    <name type="common">Svalbard reindeer</name>
    <dbReference type="NCBI Taxonomy" id="3082113"/>
    <lineage>
        <taxon>Eukaryota</taxon>
        <taxon>Metazoa</taxon>
        <taxon>Chordata</taxon>
        <taxon>Craniata</taxon>
        <taxon>Vertebrata</taxon>
        <taxon>Euteleostomi</taxon>
        <taxon>Mammalia</taxon>
        <taxon>Eutheria</taxon>
        <taxon>Laurasiatheria</taxon>
        <taxon>Artiodactyla</taxon>
        <taxon>Ruminantia</taxon>
        <taxon>Pecora</taxon>
        <taxon>Cervidae</taxon>
        <taxon>Odocoileinae</taxon>
        <taxon>Rangifer</taxon>
    </lineage>
</organism>
<name>A0ABN8YI17_RANTA</name>
<dbReference type="EMBL" id="OX459955">
    <property type="protein sequence ID" value="CAI9159511.1"/>
    <property type="molecule type" value="Genomic_DNA"/>
</dbReference>
<gene>
    <name evidence="2" type="ORF">MRATA1EN1_LOCUS8473</name>
</gene>
<keyword evidence="3" id="KW-1185">Reference proteome</keyword>
<accession>A0ABN8YI17</accession>
<evidence type="ECO:0000313" key="2">
    <source>
        <dbReference type="EMBL" id="CAI9159511.1"/>
    </source>
</evidence>
<protein>
    <recommendedName>
        <fullName evidence="4">Secreted protein</fullName>
    </recommendedName>
</protein>
<evidence type="ECO:0000313" key="3">
    <source>
        <dbReference type="Proteomes" id="UP001176941"/>
    </source>
</evidence>
<sequence length="185" mass="19136">MLYSLGPALARECVCVRACVCVCVCVYARACVCDQVSVFAGVRARAGVGALGERPENTLVCTERPFAADVRESPRPFGGVPAADGSLFLVCAPPSYRAPGAPFVPAKRIQLSQPASRAAVRLGTRKFVRGRERVASKRARGSGSGAGDHGAAGASSAGVKAALPLPPESPRVSRGGCGRGRMRRV</sequence>
<feature type="region of interest" description="Disordered" evidence="1">
    <location>
        <begin position="131"/>
        <end position="185"/>
    </location>
</feature>
<dbReference type="Proteomes" id="UP001176941">
    <property type="component" value="Chromosome 19"/>
</dbReference>
<proteinExistence type="predicted"/>